<dbReference type="OrthoDB" id="26960at2157"/>
<dbReference type="KEGG" id="pcl:Pcal_0328"/>
<accession>A3MSZ6</accession>
<evidence type="ECO:0000313" key="2">
    <source>
        <dbReference type="Proteomes" id="UP000001431"/>
    </source>
</evidence>
<dbReference type="EMBL" id="CP000561">
    <property type="protein sequence ID" value="ABO07763.1"/>
    <property type="molecule type" value="Genomic_DNA"/>
</dbReference>
<dbReference type="STRING" id="410359.Pcal_0328"/>
<proteinExistence type="predicted"/>
<name>A3MSZ6_PYRCJ</name>
<dbReference type="HOGENOM" id="CLU_2140293_0_0_2"/>
<organism evidence="1 2">
    <name type="scientific">Pyrobaculum calidifontis (strain DSM 21063 / JCM 11548 / VA1)</name>
    <dbReference type="NCBI Taxonomy" id="410359"/>
    <lineage>
        <taxon>Archaea</taxon>
        <taxon>Thermoproteota</taxon>
        <taxon>Thermoprotei</taxon>
        <taxon>Thermoproteales</taxon>
        <taxon>Thermoproteaceae</taxon>
        <taxon>Pyrobaculum</taxon>
    </lineage>
</organism>
<gene>
    <name evidence="1" type="ordered locus">Pcal_0328</name>
</gene>
<protein>
    <submittedName>
        <fullName evidence="1">Uncharacterized protein</fullName>
    </submittedName>
</protein>
<dbReference type="GeneID" id="4908215"/>
<keyword evidence="2" id="KW-1185">Reference proteome</keyword>
<sequence length="112" mass="12608">MCRVEKKAVKSGFTASTARWICELAGELGVDERRFYKAVAKLAKSGIWLEEEDWRIAAKAVDLRKYLEMVVDYILRRVSSGASVEEAVRELPKAVEKAGKLAHIREVLSNLV</sequence>
<dbReference type="AlphaFoldDB" id="A3MSZ6"/>
<dbReference type="RefSeq" id="WP_011849020.1">
    <property type="nucleotide sequence ID" value="NC_009073.1"/>
</dbReference>
<dbReference type="eggNOG" id="arCOG05610">
    <property type="taxonomic scope" value="Archaea"/>
</dbReference>
<dbReference type="Proteomes" id="UP000001431">
    <property type="component" value="Chromosome"/>
</dbReference>
<reference evidence="1" key="1">
    <citation type="submission" date="2007-02" db="EMBL/GenBank/DDBJ databases">
        <title>Complete sequence of Pyrobaculum calidifontis JCM 11548.</title>
        <authorList>
            <consortium name="US DOE Joint Genome Institute"/>
            <person name="Copeland A."/>
            <person name="Lucas S."/>
            <person name="Lapidus A."/>
            <person name="Barry K."/>
            <person name="Glavina del Rio T."/>
            <person name="Dalin E."/>
            <person name="Tice H."/>
            <person name="Pitluck S."/>
            <person name="Chain P."/>
            <person name="Malfatti S."/>
            <person name="Shin M."/>
            <person name="Vergez L."/>
            <person name="Schmutz J."/>
            <person name="Larimer F."/>
            <person name="Land M."/>
            <person name="Hauser L."/>
            <person name="Kyrpides N."/>
            <person name="Mikhailova N."/>
            <person name="Cozen A.E."/>
            <person name="Fitz-Gibbon S.T."/>
            <person name="House C.H."/>
            <person name="Saltikov C."/>
            <person name="Lowe T.M."/>
            <person name="Richardson P."/>
        </authorList>
    </citation>
    <scope>NUCLEOTIDE SEQUENCE [LARGE SCALE GENOMIC DNA]</scope>
    <source>
        <strain evidence="1">JCM 11548</strain>
    </source>
</reference>
<evidence type="ECO:0000313" key="1">
    <source>
        <dbReference type="EMBL" id="ABO07763.1"/>
    </source>
</evidence>